<comment type="subcellular location">
    <subcellularLocation>
        <location evidence="8">Cytoplasm</location>
    </subcellularLocation>
</comment>
<evidence type="ECO:0000259" key="9">
    <source>
        <dbReference type="Pfam" id="PF01035"/>
    </source>
</evidence>
<evidence type="ECO:0000256" key="3">
    <source>
        <dbReference type="ARBA" id="ARBA00022603"/>
    </source>
</evidence>
<feature type="active site" description="Nucleophile; methyl group acceptor" evidence="8">
    <location>
        <position position="141"/>
    </location>
</feature>
<dbReference type="InterPro" id="IPR036217">
    <property type="entry name" value="MethylDNA_cys_MeTrfase_DNAb"/>
</dbReference>
<evidence type="ECO:0000259" key="10">
    <source>
        <dbReference type="Pfam" id="PF02870"/>
    </source>
</evidence>
<dbReference type="Gene3D" id="1.10.10.10">
    <property type="entry name" value="Winged helix-like DNA-binding domain superfamily/Winged helix DNA-binding domain"/>
    <property type="match status" value="1"/>
</dbReference>
<comment type="miscellaneous">
    <text evidence="8">This enzyme catalyzes only one turnover and therefore is not strictly catalytic. According to one definition, an enzyme is a biocatalyst that acts repeatedly and over many reaction cycles.</text>
</comment>
<dbReference type="Pfam" id="PF01035">
    <property type="entry name" value="DNA_binding_1"/>
    <property type="match status" value="1"/>
</dbReference>
<gene>
    <name evidence="11" type="primary">ogt</name>
    <name evidence="11" type="ORF">ACFQS8_09740</name>
</gene>
<dbReference type="EC" id="2.1.1.63" evidence="8"/>
<comment type="function">
    <text evidence="8">Involved in the cellular defense against the biological effects of O6-methylguanine (O6-MeG) and O4-methylthymine (O4-MeT) in DNA. Repairs the methylated nucleobase in DNA by stoichiometrically transferring the methyl group to a cysteine residue in the enzyme. This is a suicide reaction: the enzyme is irreversibly inactivated.</text>
</comment>
<evidence type="ECO:0000256" key="4">
    <source>
        <dbReference type="ARBA" id="ARBA00022679"/>
    </source>
</evidence>
<dbReference type="HAMAP" id="MF_00772">
    <property type="entry name" value="OGT"/>
    <property type="match status" value="1"/>
</dbReference>
<evidence type="ECO:0000256" key="2">
    <source>
        <dbReference type="ARBA" id="ARBA00022490"/>
    </source>
</evidence>
<dbReference type="PROSITE" id="PS00374">
    <property type="entry name" value="MGMT"/>
    <property type="match status" value="1"/>
</dbReference>
<dbReference type="InterPro" id="IPR014048">
    <property type="entry name" value="MethylDNA_cys_MeTrfase_DNA-bd"/>
</dbReference>
<dbReference type="EMBL" id="JBHTBR010000005">
    <property type="protein sequence ID" value="MFC7291896.1"/>
    <property type="molecule type" value="Genomic_DNA"/>
</dbReference>
<evidence type="ECO:0000256" key="6">
    <source>
        <dbReference type="ARBA" id="ARBA00023204"/>
    </source>
</evidence>
<evidence type="ECO:0000256" key="8">
    <source>
        <dbReference type="HAMAP-Rule" id="MF_00772"/>
    </source>
</evidence>
<protein>
    <recommendedName>
        <fullName evidence="8">Methylated-DNA--protein-cysteine methyltransferase</fullName>
        <ecNumber evidence="8">2.1.1.63</ecNumber>
    </recommendedName>
    <alternativeName>
        <fullName evidence="8">6-O-methylguanine-DNA methyltransferase</fullName>
        <shortName evidence="8">MGMT</shortName>
    </alternativeName>
    <alternativeName>
        <fullName evidence="8">O-6-methylguanine-DNA-alkyltransferase</fullName>
    </alternativeName>
</protein>
<dbReference type="RefSeq" id="WP_382167134.1">
    <property type="nucleotide sequence ID" value="NZ_JBHTBR010000005.1"/>
</dbReference>
<comment type="similarity">
    <text evidence="8">Belongs to the MGMT family.</text>
</comment>
<comment type="catalytic activity">
    <reaction evidence="1 8">
        <text>a 4-O-methyl-thymidine in DNA + L-cysteinyl-[protein] = a thymidine in DNA + S-methyl-L-cysteinyl-[protein]</text>
        <dbReference type="Rhea" id="RHEA:53428"/>
        <dbReference type="Rhea" id="RHEA-COMP:10131"/>
        <dbReference type="Rhea" id="RHEA-COMP:10132"/>
        <dbReference type="Rhea" id="RHEA-COMP:13555"/>
        <dbReference type="Rhea" id="RHEA-COMP:13556"/>
        <dbReference type="ChEBI" id="CHEBI:29950"/>
        <dbReference type="ChEBI" id="CHEBI:82612"/>
        <dbReference type="ChEBI" id="CHEBI:137386"/>
        <dbReference type="ChEBI" id="CHEBI:137387"/>
        <dbReference type="EC" id="2.1.1.63"/>
    </reaction>
</comment>
<dbReference type="PANTHER" id="PTHR10815">
    <property type="entry name" value="METHYLATED-DNA--PROTEIN-CYSTEINE METHYLTRANSFERASE"/>
    <property type="match status" value="1"/>
</dbReference>
<feature type="domain" description="Methylated-DNA-[protein]-cysteine S-methyltransferase DNA binding" evidence="9">
    <location>
        <begin position="91"/>
        <end position="170"/>
    </location>
</feature>
<dbReference type="Pfam" id="PF02870">
    <property type="entry name" value="Methyltransf_1N"/>
    <property type="match status" value="1"/>
</dbReference>
<keyword evidence="2 8" id="KW-0963">Cytoplasm</keyword>
<dbReference type="CDD" id="cd06445">
    <property type="entry name" value="ATase"/>
    <property type="match status" value="1"/>
</dbReference>
<dbReference type="InterPro" id="IPR008332">
    <property type="entry name" value="MethylG_MeTrfase_N"/>
</dbReference>
<keyword evidence="4 8" id="KW-0808">Transferase</keyword>
<keyword evidence="12" id="KW-1185">Reference proteome</keyword>
<dbReference type="Proteomes" id="UP001596492">
    <property type="component" value="Unassembled WGS sequence"/>
</dbReference>
<keyword evidence="5 8" id="KW-0227">DNA damage</keyword>
<dbReference type="NCBIfam" id="TIGR00589">
    <property type="entry name" value="ogt"/>
    <property type="match status" value="1"/>
</dbReference>
<keyword evidence="6 8" id="KW-0234">DNA repair</keyword>
<dbReference type="NCBIfam" id="NF007626">
    <property type="entry name" value="PRK10286.1"/>
    <property type="match status" value="1"/>
</dbReference>
<reference evidence="12" key="1">
    <citation type="journal article" date="2019" name="Int. J. Syst. Evol. Microbiol.">
        <title>The Global Catalogue of Microorganisms (GCM) 10K type strain sequencing project: providing services to taxonomists for standard genome sequencing and annotation.</title>
        <authorList>
            <consortium name="The Broad Institute Genomics Platform"/>
            <consortium name="The Broad Institute Genome Sequencing Center for Infectious Disease"/>
            <person name="Wu L."/>
            <person name="Ma J."/>
        </authorList>
    </citation>
    <scope>NUCLEOTIDE SEQUENCE [LARGE SCALE GENOMIC DNA]</scope>
    <source>
        <strain evidence="12">CCUG 51308</strain>
    </source>
</reference>
<dbReference type="GO" id="GO:0003908">
    <property type="term" value="F:methylated-DNA-[protein]-cysteine S-methyltransferase activity"/>
    <property type="evidence" value="ECO:0007669"/>
    <property type="project" value="UniProtKB-EC"/>
</dbReference>
<dbReference type="InterPro" id="IPR023546">
    <property type="entry name" value="MGMT"/>
</dbReference>
<evidence type="ECO:0000313" key="12">
    <source>
        <dbReference type="Proteomes" id="UP001596492"/>
    </source>
</evidence>
<dbReference type="InterPro" id="IPR001497">
    <property type="entry name" value="MethylDNA_cys_MeTrfase_AS"/>
</dbReference>
<feature type="domain" description="Methylguanine DNA methyltransferase ribonuclease-like" evidence="10">
    <location>
        <begin position="7"/>
        <end position="83"/>
    </location>
</feature>
<evidence type="ECO:0000256" key="1">
    <source>
        <dbReference type="ARBA" id="ARBA00001286"/>
    </source>
</evidence>
<keyword evidence="3 8" id="KW-0489">Methyltransferase</keyword>
<accession>A0ABW2IM14</accession>
<evidence type="ECO:0000256" key="5">
    <source>
        <dbReference type="ARBA" id="ARBA00022763"/>
    </source>
</evidence>
<evidence type="ECO:0000256" key="7">
    <source>
        <dbReference type="ARBA" id="ARBA00049348"/>
    </source>
</evidence>
<dbReference type="SUPFAM" id="SSF46767">
    <property type="entry name" value="Methylated DNA-protein cysteine methyltransferase, C-terminal domain"/>
    <property type="match status" value="1"/>
</dbReference>
<comment type="catalytic activity">
    <reaction evidence="7 8">
        <text>a 6-O-methyl-2'-deoxyguanosine in DNA + L-cysteinyl-[protein] = S-methyl-L-cysteinyl-[protein] + a 2'-deoxyguanosine in DNA</text>
        <dbReference type="Rhea" id="RHEA:24000"/>
        <dbReference type="Rhea" id="RHEA-COMP:10131"/>
        <dbReference type="Rhea" id="RHEA-COMP:10132"/>
        <dbReference type="Rhea" id="RHEA-COMP:11367"/>
        <dbReference type="Rhea" id="RHEA-COMP:11368"/>
        <dbReference type="ChEBI" id="CHEBI:29950"/>
        <dbReference type="ChEBI" id="CHEBI:82612"/>
        <dbReference type="ChEBI" id="CHEBI:85445"/>
        <dbReference type="ChEBI" id="CHEBI:85448"/>
        <dbReference type="EC" id="2.1.1.63"/>
    </reaction>
</comment>
<comment type="caution">
    <text evidence="11">The sequence shown here is derived from an EMBL/GenBank/DDBJ whole genome shotgun (WGS) entry which is preliminary data.</text>
</comment>
<name>A0ABW2IM14_9PROT</name>
<evidence type="ECO:0000313" key="11">
    <source>
        <dbReference type="EMBL" id="MFC7291896.1"/>
    </source>
</evidence>
<dbReference type="GO" id="GO:0032259">
    <property type="term" value="P:methylation"/>
    <property type="evidence" value="ECO:0007669"/>
    <property type="project" value="UniProtKB-KW"/>
</dbReference>
<dbReference type="PANTHER" id="PTHR10815:SF5">
    <property type="entry name" value="METHYLATED-DNA--PROTEIN-CYSTEINE METHYLTRANSFERASE"/>
    <property type="match status" value="1"/>
</dbReference>
<sequence>MLKLFLEKISSPFGELSIITDAEDNLRAVEWDAFEERLHKLFTRHYGANKYELVEYTGKKPSTAAHALTAYFKGELNAIASLKTQTGGTTFQKEVWAALRTIPIGKTLTYGDLAKQIGRPKAVRAVGLANGANPIGIVVPCHRVIGANGKLTGYASGVDKKHWLLEHEGAIPASLPL</sequence>
<dbReference type="InterPro" id="IPR036388">
    <property type="entry name" value="WH-like_DNA-bd_sf"/>
</dbReference>
<proteinExistence type="inferred from homology"/>
<organism evidence="11 12">
    <name type="scientific">Hirschia litorea</name>
    <dbReference type="NCBI Taxonomy" id="1199156"/>
    <lineage>
        <taxon>Bacteria</taxon>
        <taxon>Pseudomonadati</taxon>
        <taxon>Pseudomonadota</taxon>
        <taxon>Alphaproteobacteria</taxon>
        <taxon>Hyphomonadales</taxon>
        <taxon>Hyphomonadaceae</taxon>
        <taxon>Hirschia</taxon>
    </lineage>
</organism>